<organism evidence="2 3">
    <name type="scientific">Aspergillus cavernicola</name>
    <dbReference type="NCBI Taxonomy" id="176166"/>
    <lineage>
        <taxon>Eukaryota</taxon>
        <taxon>Fungi</taxon>
        <taxon>Dikarya</taxon>
        <taxon>Ascomycota</taxon>
        <taxon>Pezizomycotina</taxon>
        <taxon>Eurotiomycetes</taxon>
        <taxon>Eurotiomycetidae</taxon>
        <taxon>Eurotiales</taxon>
        <taxon>Aspergillaceae</taxon>
        <taxon>Aspergillus</taxon>
        <taxon>Aspergillus subgen. Nidulantes</taxon>
    </lineage>
</organism>
<comment type="caution">
    <text evidence="2">The sequence shown here is derived from an EMBL/GenBank/DDBJ whole genome shotgun (WGS) entry which is preliminary data.</text>
</comment>
<feature type="compositionally biased region" description="Polar residues" evidence="1">
    <location>
        <begin position="345"/>
        <end position="356"/>
    </location>
</feature>
<evidence type="ECO:0000313" key="3">
    <source>
        <dbReference type="Proteomes" id="UP001610335"/>
    </source>
</evidence>
<gene>
    <name evidence="2" type="ORF">BDW59DRAFT_76884</name>
</gene>
<name>A0ABR4IZS5_9EURO</name>
<proteinExistence type="predicted"/>
<feature type="region of interest" description="Disordered" evidence="1">
    <location>
        <begin position="235"/>
        <end position="483"/>
    </location>
</feature>
<keyword evidence="3" id="KW-1185">Reference proteome</keyword>
<reference evidence="2 3" key="1">
    <citation type="submission" date="2024-07" db="EMBL/GenBank/DDBJ databases">
        <title>Section-level genome sequencing and comparative genomics of Aspergillus sections Usti and Cavernicolus.</title>
        <authorList>
            <consortium name="Lawrence Berkeley National Laboratory"/>
            <person name="Nybo J.L."/>
            <person name="Vesth T.C."/>
            <person name="Theobald S."/>
            <person name="Frisvad J.C."/>
            <person name="Larsen T.O."/>
            <person name="Kjaerboelling I."/>
            <person name="Rothschild-Mancinelli K."/>
            <person name="Lyhne E.K."/>
            <person name="Kogle M.E."/>
            <person name="Barry K."/>
            <person name="Clum A."/>
            <person name="Na H."/>
            <person name="Ledsgaard L."/>
            <person name="Lin J."/>
            <person name="Lipzen A."/>
            <person name="Kuo A."/>
            <person name="Riley R."/>
            <person name="Mondo S."/>
            <person name="LaButti K."/>
            <person name="Haridas S."/>
            <person name="Pangalinan J."/>
            <person name="Salamov A.A."/>
            <person name="Simmons B.A."/>
            <person name="Magnuson J.K."/>
            <person name="Chen J."/>
            <person name="Drula E."/>
            <person name="Henrissat B."/>
            <person name="Wiebenga A."/>
            <person name="Lubbers R.J."/>
            <person name="Gomes A.C."/>
            <person name="Makela M.R."/>
            <person name="Stajich J."/>
            <person name="Grigoriev I.V."/>
            <person name="Mortensen U.H."/>
            <person name="De vries R.P."/>
            <person name="Baker S.E."/>
            <person name="Andersen M.R."/>
        </authorList>
    </citation>
    <scope>NUCLEOTIDE SEQUENCE [LARGE SCALE GENOMIC DNA]</scope>
    <source>
        <strain evidence="2 3">CBS 600.67</strain>
    </source>
</reference>
<sequence>MALTTTRVEKEYDQVHARTVQLLDAERGRVQCMEQLLLRIEIESLQSRVNQAGQELIQAREAESEACLQLDGAIGELERLQVVAQASSREIEYLRRELASSNTVASDSQKLQSEKVRLSKEVSSIQSEVERLRSQNTSANVLLAEKQALTRQLDALELQLEDEKRAHERTSAKGSQQTEEVAALTSKLEEARWEIELARRQKQGNAQQKGRLLMAHQSPLVGKDGGFNQNLRAAKGCRQEDTPDSQQEQESWGSTTTKVPTERPGGNRPPKPSGSLHSELTIATPGAVRAQNQRKRVSTMPGVKSSFSITPFLNRTTGLEESTMSSDDELSELRSVGDDSHLVHLSNSGGHGNNTETHPKQLKPPATKQPHKPGKQSITKGTLDGDARNRQKQNMLNSPDEVGGYGVPLSLPAGQKQAQSKKRKLGLQRDRSLFDEDEGENALQDTKKPGRKPAGANHTSLAGNRAFNGPAGFSPLKRDRKRF</sequence>
<dbReference type="EMBL" id="JBFXLS010000004">
    <property type="protein sequence ID" value="KAL2833220.1"/>
    <property type="molecule type" value="Genomic_DNA"/>
</dbReference>
<feature type="compositionally biased region" description="Basic and acidic residues" evidence="1">
    <location>
        <begin position="331"/>
        <end position="342"/>
    </location>
</feature>
<accession>A0ABR4IZS5</accession>
<protein>
    <submittedName>
        <fullName evidence="2">Uncharacterized protein</fullName>
    </submittedName>
</protein>
<dbReference type="Proteomes" id="UP001610335">
    <property type="component" value="Unassembled WGS sequence"/>
</dbReference>
<evidence type="ECO:0000313" key="2">
    <source>
        <dbReference type="EMBL" id="KAL2833220.1"/>
    </source>
</evidence>
<feature type="region of interest" description="Disordered" evidence="1">
    <location>
        <begin position="164"/>
        <end position="184"/>
    </location>
</feature>
<feature type="compositionally biased region" description="Polar residues" evidence="1">
    <location>
        <begin position="244"/>
        <end position="259"/>
    </location>
</feature>
<evidence type="ECO:0000256" key="1">
    <source>
        <dbReference type="SAM" id="MobiDB-lite"/>
    </source>
</evidence>
<feature type="compositionally biased region" description="Polar residues" evidence="1">
    <location>
        <begin position="305"/>
        <end position="325"/>
    </location>
</feature>